<sequence>MDELAAYFSKDDSPKTILPTKDLRCRTNMRKDCRYGALRRCSTDTAGICTMEKSWQEDMDGADKTTDAIRGVGSVANGFKPEDATSRDRTGSTNLVMLNHLPPEVEMGNIEYKASPLVITYIQMFFTLHGAPRFSLYASLYPLTAESASVDRTMMLTCGRFKNNSLKKTKGDGRGVCSESGGRARLRGHSEGEKRQGRILSKRRLKAGMEGADAASGGSRLHNGAATKEKKDFLRRVPFGWGEVKVLGPSLKQLEGVDQASSDAAIFQGEQVQSLEPVRVKEGPD</sequence>
<comment type="caution">
    <text evidence="2">The sequence shown here is derived from an EMBL/GenBank/DDBJ whole genome shotgun (WGS) entry which is preliminary data.</text>
</comment>
<dbReference type="AlphaFoldDB" id="A0AAV2TIN5"/>
<reference evidence="2" key="1">
    <citation type="submission" date="2024-06" db="EMBL/GenBank/DDBJ databases">
        <authorList>
            <person name="Liu X."/>
            <person name="Lenzi L."/>
            <person name="Haldenby T S."/>
            <person name="Uol C."/>
        </authorList>
    </citation>
    <scope>NUCLEOTIDE SEQUENCE</scope>
</reference>
<evidence type="ECO:0000313" key="3">
    <source>
        <dbReference type="Proteomes" id="UP001497525"/>
    </source>
</evidence>
<gene>
    <name evidence="2" type="ORF">CDAUBV1_LOCUS10354</name>
</gene>
<feature type="region of interest" description="Disordered" evidence="1">
    <location>
        <begin position="169"/>
        <end position="196"/>
    </location>
</feature>
<dbReference type="EMBL" id="CAXLJL010000301">
    <property type="protein sequence ID" value="CAL5136290.1"/>
    <property type="molecule type" value="Genomic_DNA"/>
</dbReference>
<name>A0AAV2TIN5_CALDB</name>
<dbReference type="Proteomes" id="UP001497525">
    <property type="component" value="Unassembled WGS sequence"/>
</dbReference>
<evidence type="ECO:0000256" key="1">
    <source>
        <dbReference type="SAM" id="MobiDB-lite"/>
    </source>
</evidence>
<proteinExistence type="predicted"/>
<evidence type="ECO:0000313" key="2">
    <source>
        <dbReference type="EMBL" id="CAL5136290.1"/>
    </source>
</evidence>
<accession>A0AAV2TIN5</accession>
<protein>
    <submittedName>
        <fullName evidence="2">Uncharacterized protein</fullName>
    </submittedName>
</protein>
<organism evidence="2 3">
    <name type="scientific">Calicophoron daubneyi</name>
    <name type="common">Rumen fluke</name>
    <name type="synonym">Paramphistomum daubneyi</name>
    <dbReference type="NCBI Taxonomy" id="300641"/>
    <lineage>
        <taxon>Eukaryota</taxon>
        <taxon>Metazoa</taxon>
        <taxon>Spiralia</taxon>
        <taxon>Lophotrochozoa</taxon>
        <taxon>Platyhelminthes</taxon>
        <taxon>Trematoda</taxon>
        <taxon>Digenea</taxon>
        <taxon>Plagiorchiida</taxon>
        <taxon>Pronocephalata</taxon>
        <taxon>Paramphistomoidea</taxon>
        <taxon>Paramphistomidae</taxon>
        <taxon>Calicophoron</taxon>
    </lineage>
</organism>